<dbReference type="Pfam" id="PF01926">
    <property type="entry name" value="MMR_HSR1"/>
    <property type="match status" value="1"/>
</dbReference>
<evidence type="ECO:0000256" key="6">
    <source>
        <dbReference type="SAM" id="MobiDB-lite"/>
    </source>
</evidence>
<dbReference type="CDD" id="cd04178">
    <property type="entry name" value="Nucleostemin_like"/>
    <property type="match status" value="1"/>
</dbReference>
<feature type="domain" description="CP-type G" evidence="7">
    <location>
        <begin position="42"/>
        <end position="234"/>
    </location>
</feature>
<feature type="compositionally biased region" description="Low complexity" evidence="6">
    <location>
        <begin position="468"/>
        <end position="485"/>
    </location>
</feature>
<dbReference type="GO" id="GO:0005730">
    <property type="term" value="C:nucleolus"/>
    <property type="evidence" value="ECO:0007669"/>
    <property type="project" value="UniProtKB-SubCell"/>
</dbReference>
<dbReference type="PANTHER" id="PTHR11089">
    <property type="entry name" value="GTP-BINDING PROTEIN-RELATED"/>
    <property type="match status" value="1"/>
</dbReference>
<protein>
    <submittedName>
        <fullName evidence="8">Nuclear GTP-binding protein nug1</fullName>
    </submittedName>
</protein>
<dbReference type="Gene3D" id="3.40.50.300">
    <property type="entry name" value="P-loop containing nucleotide triphosphate hydrolases"/>
    <property type="match status" value="1"/>
</dbReference>
<feature type="region of interest" description="Disordered" evidence="6">
    <location>
        <begin position="441"/>
        <end position="660"/>
    </location>
</feature>
<accession>A0AAN6JK34</accession>
<dbReference type="InterPro" id="IPR027417">
    <property type="entry name" value="P-loop_NTPase"/>
</dbReference>
<comment type="subcellular location">
    <subcellularLocation>
        <location evidence="1">Nucleus</location>
        <location evidence="1">Nucleolus</location>
    </subcellularLocation>
</comment>
<dbReference type="InterPro" id="IPR030378">
    <property type="entry name" value="G_CP_dom"/>
</dbReference>
<evidence type="ECO:0000256" key="5">
    <source>
        <dbReference type="ARBA" id="ARBA00023242"/>
    </source>
</evidence>
<evidence type="ECO:0000313" key="9">
    <source>
        <dbReference type="Proteomes" id="UP001176521"/>
    </source>
</evidence>
<gene>
    <name evidence="8" type="primary">NUG1_2</name>
    <name evidence="8" type="ORF">OC842_003498</name>
</gene>
<name>A0AAN6JK34_9BASI</name>
<feature type="compositionally biased region" description="Basic residues" evidence="6">
    <location>
        <begin position="549"/>
        <end position="558"/>
    </location>
</feature>
<dbReference type="PRINTS" id="PR00326">
    <property type="entry name" value="GTP1OBG"/>
</dbReference>
<reference evidence="8" key="1">
    <citation type="journal article" date="2023" name="PhytoFront">
        <title>Draft Genome Resources of Seven Strains of Tilletia horrida, Causal Agent of Kernel Smut of Rice.</title>
        <authorList>
            <person name="Khanal S."/>
            <person name="Antony Babu S."/>
            <person name="Zhou X.G."/>
        </authorList>
    </citation>
    <scope>NUCLEOTIDE SEQUENCE</scope>
    <source>
        <strain evidence="8">TX3</strain>
    </source>
</reference>
<evidence type="ECO:0000256" key="3">
    <source>
        <dbReference type="ARBA" id="ARBA00023054"/>
    </source>
</evidence>
<dbReference type="InterPro" id="IPR023179">
    <property type="entry name" value="GTP-bd_ortho_bundle_sf"/>
</dbReference>
<evidence type="ECO:0000256" key="4">
    <source>
        <dbReference type="ARBA" id="ARBA00023134"/>
    </source>
</evidence>
<dbReference type="PROSITE" id="PS51721">
    <property type="entry name" value="G_CP"/>
    <property type="match status" value="1"/>
</dbReference>
<dbReference type="FunFam" id="3.40.50.300:FF:000571">
    <property type="entry name" value="Guanine nucleotide-binding protein-like NSN1"/>
    <property type="match status" value="1"/>
</dbReference>
<evidence type="ECO:0000313" key="8">
    <source>
        <dbReference type="EMBL" id="KAK0531786.1"/>
    </source>
</evidence>
<comment type="caution">
    <text evidence="8">The sequence shown here is derived from an EMBL/GenBank/DDBJ whole genome shotgun (WGS) entry which is preliminary data.</text>
</comment>
<feature type="compositionally biased region" description="Gly residues" evidence="6">
    <location>
        <begin position="131"/>
        <end position="140"/>
    </location>
</feature>
<feature type="region of interest" description="Disordered" evidence="6">
    <location>
        <begin position="127"/>
        <end position="146"/>
    </location>
</feature>
<sequence length="660" mass="69207">MSSIAALAGSSSSAQDVELEAFLASASGNRAQQHDASLKAYFRELKKVISLSDVLLQVLDARDPLGSRSLGTERLIRSQGKRIVLVLNKVDLVPQENVLAWLKYLRHDFPTLAFKSSTQMQRNNLAQKHVGSGGGGGGGASATSLAPHQQTQAALGAQSLISLLKNYSRSLNLKTSLTVGIFGAPNVGKSSLINSLKRARVCSVASTPGHTKVMQGVMLDKHVRLLDCPGIVFADAGDREHESVVQLRNVIKVESVADPTVPVEAILRRVPLHTIRKLYNLDVKSTSVPAETLDPTTPVPDPDAQDFLLRLALQRGRLGRGGIPDTDATARSMLHDWNTGKIPFFTQPPKLHPSAILSKDKRKEEQAAQDGMQVDGAANSISAVAAAAAASSANAESDQAQMQTDKQEEPAVEHSAAIVSSFSEAFDLAGLLGEADAELLGGSGSGSAGEVLTSKTIDGKGKGKSKGKAAAEADSTSAAASTTEANGGKTALGKRRRGGEKATLAEDERADEPAWKARQRHRAQSARNGTEDSAAGDTADGAGALSRAALKKAKKRAKRREEVERKEGMGGPGGLLDQLELAFTIDADGDEGMDGGSDGGDVQPRKARRGDTGQRNAGGGGAKSQQQGRFAAIAVEGEEEEAPAPQAAAAAKKDDEDEEW</sequence>
<keyword evidence="3" id="KW-0175">Coiled coil</keyword>
<keyword evidence="2" id="KW-0547">Nucleotide-binding</keyword>
<feature type="compositionally biased region" description="Basic and acidic residues" evidence="6">
    <location>
        <begin position="559"/>
        <end position="568"/>
    </location>
</feature>
<organism evidence="8 9">
    <name type="scientific">Tilletia horrida</name>
    <dbReference type="NCBI Taxonomy" id="155126"/>
    <lineage>
        <taxon>Eukaryota</taxon>
        <taxon>Fungi</taxon>
        <taxon>Dikarya</taxon>
        <taxon>Basidiomycota</taxon>
        <taxon>Ustilaginomycotina</taxon>
        <taxon>Exobasidiomycetes</taxon>
        <taxon>Tilletiales</taxon>
        <taxon>Tilletiaceae</taxon>
        <taxon>Tilletia</taxon>
    </lineage>
</organism>
<dbReference type="AlphaFoldDB" id="A0AAN6JK34"/>
<keyword evidence="5" id="KW-0539">Nucleus</keyword>
<evidence type="ECO:0000256" key="2">
    <source>
        <dbReference type="ARBA" id="ARBA00022741"/>
    </source>
</evidence>
<dbReference type="Proteomes" id="UP001176521">
    <property type="component" value="Unassembled WGS sequence"/>
</dbReference>
<dbReference type="PANTHER" id="PTHR11089:SF30">
    <property type="entry name" value="GUANINE NUCLEOTIDE-BINDING PROTEIN-LIKE 3 HOMOLOG"/>
    <property type="match status" value="1"/>
</dbReference>
<keyword evidence="4" id="KW-0342">GTP-binding</keyword>
<dbReference type="Gene3D" id="1.10.1580.10">
    <property type="match status" value="1"/>
</dbReference>
<evidence type="ECO:0000256" key="1">
    <source>
        <dbReference type="ARBA" id="ARBA00004604"/>
    </source>
</evidence>
<dbReference type="InterPro" id="IPR050755">
    <property type="entry name" value="TRAFAC_YlqF/YawG_RiboMat"/>
</dbReference>
<dbReference type="GO" id="GO:0005525">
    <property type="term" value="F:GTP binding"/>
    <property type="evidence" value="ECO:0007669"/>
    <property type="project" value="UniProtKB-KW"/>
</dbReference>
<dbReference type="EMBL" id="JAPDMQ010000176">
    <property type="protein sequence ID" value="KAK0531786.1"/>
    <property type="molecule type" value="Genomic_DNA"/>
</dbReference>
<dbReference type="SUPFAM" id="SSF52540">
    <property type="entry name" value="P-loop containing nucleoside triphosphate hydrolases"/>
    <property type="match status" value="1"/>
</dbReference>
<evidence type="ECO:0000259" key="7">
    <source>
        <dbReference type="PROSITE" id="PS51721"/>
    </source>
</evidence>
<feature type="compositionally biased region" description="Basic and acidic residues" evidence="6">
    <location>
        <begin position="499"/>
        <end position="515"/>
    </location>
</feature>
<feature type="compositionally biased region" description="Low complexity" evidence="6">
    <location>
        <begin position="623"/>
        <end position="635"/>
    </location>
</feature>
<keyword evidence="9" id="KW-1185">Reference proteome</keyword>
<dbReference type="InterPro" id="IPR006073">
    <property type="entry name" value="GTP-bd"/>
</dbReference>
<proteinExistence type="predicted"/>
<feature type="compositionally biased region" description="Low complexity" evidence="6">
    <location>
        <begin position="532"/>
        <end position="548"/>
    </location>
</feature>